<dbReference type="PROSITE" id="PS50887">
    <property type="entry name" value="GGDEF"/>
    <property type="match status" value="1"/>
</dbReference>
<dbReference type="InterPro" id="IPR043128">
    <property type="entry name" value="Rev_trsase/Diguanyl_cyclase"/>
</dbReference>
<dbReference type="Gene3D" id="3.20.20.450">
    <property type="entry name" value="EAL domain"/>
    <property type="match status" value="1"/>
</dbReference>
<comment type="caution">
    <text evidence="5">The sequence shown here is derived from an EMBL/GenBank/DDBJ whole genome shotgun (WGS) entry which is preliminary data.</text>
</comment>
<evidence type="ECO:0000256" key="1">
    <source>
        <dbReference type="SAM" id="Coils"/>
    </source>
</evidence>
<dbReference type="EMBL" id="BMZI01000003">
    <property type="protein sequence ID" value="GHB17634.1"/>
    <property type="molecule type" value="Genomic_DNA"/>
</dbReference>
<feature type="coiled-coil region" evidence="1">
    <location>
        <begin position="326"/>
        <end position="364"/>
    </location>
</feature>
<dbReference type="NCBIfam" id="TIGR00229">
    <property type="entry name" value="sensory_box"/>
    <property type="match status" value="1"/>
</dbReference>
<dbReference type="Pfam" id="PF14827">
    <property type="entry name" value="dCache_3"/>
    <property type="match status" value="1"/>
</dbReference>
<dbReference type="PROSITE" id="PS50113">
    <property type="entry name" value="PAC"/>
    <property type="match status" value="1"/>
</dbReference>
<keyword evidence="6" id="KW-1185">Reference proteome</keyword>
<dbReference type="Pfam" id="PF00990">
    <property type="entry name" value="GGDEF"/>
    <property type="match status" value="1"/>
</dbReference>
<evidence type="ECO:0000313" key="5">
    <source>
        <dbReference type="EMBL" id="GHB17634.1"/>
    </source>
</evidence>
<dbReference type="CDD" id="cd01949">
    <property type="entry name" value="GGDEF"/>
    <property type="match status" value="1"/>
</dbReference>
<dbReference type="PROSITE" id="PS50883">
    <property type="entry name" value="EAL"/>
    <property type="match status" value="1"/>
</dbReference>
<dbReference type="InterPro" id="IPR035919">
    <property type="entry name" value="EAL_sf"/>
</dbReference>
<accession>A0ABQ3DVF8</accession>
<dbReference type="CDD" id="cd01948">
    <property type="entry name" value="EAL"/>
    <property type="match status" value="1"/>
</dbReference>
<feature type="domain" description="PAC" evidence="2">
    <location>
        <begin position="430"/>
        <end position="482"/>
    </location>
</feature>
<proteinExistence type="predicted"/>
<dbReference type="InterPro" id="IPR029150">
    <property type="entry name" value="dCache_3"/>
</dbReference>
<dbReference type="NCBIfam" id="TIGR00254">
    <property type="entry name" value="GGDEF"/>
    <property type="match status" value="1"/>
</dbReference>
<dbReference type="SMART" id="SM00267">
    <property type="entry name" value="GGDEF"/>
    <property type="match status" value="1"/>
</dbReference>
<keyword evidence="1" id="KW-0175">Coiled coil</keyword>
<dbReference type="InterPro" id="IPR000700">
    <property type="entry name" value="PAS-assoc_C"/>
</dbReference>
<dbReference type="InterPro" id="IPR029787">
    <property type="entry name" value="Nucleotide_cyclase"/>
</dbReference>
<dbReference type="InterPro" id="IPR000014">
    <property type="entry name" value="PAS"/>
</dbReference>
<dbReference type="InterPro" id="IPR001633">
    <property type="entry name" value="EAL_dom"/>
</dbReference>
<dbReference type="PANTHER" id="PTHR44757:SF4">
    <property type="entry name" value="DIGUANYLATE CYCLASE DGCE-RELATED"/>
    <property type="match status" value="1"/>
</dbReference>
<evidence type="ECO:0000259" key="4">
    <source>
        <dbReference type="PROSITE" id="PS50887"/>
    </source>
</evidence>
<evidence type="ECO:0000259" key="3">
    <source>
        <dbReference type="PROSITE" id="PS50883"/>
    </source>
</evidence>
<dbReference type="SUPFAM" id="SSF55073">
    <property type="entry name" value="Nucleotide cyclase"/>
    <property type="match status" value="1"/>
</dbReference>
<dbReference type="InterPro" id="IPR035965">
    <property type="entry name" value="PAS-like_dom_sf"/>
</dbReference>
<feature type="domain" description="EAL" evidence="3">
    <location>
        <begin position="653"/>
        <end position="901"/>
    </location>
</feature>
<name>A0ABQ3DVF8_9GAMM</name>
<dbReference type="SUPFAM" id="SSF55785">
    <property type="entry name" value="PYP-like sensor domain (PAS domain)"/>
    <property type="match status" value="1"/>
</dbReference>
<reference evidence="6" key="1">
    <citation type="journal article" date="2019" name="Int. J. Syst. Evol. Microbiol.">
        <title>The Global Catalogue of Microorganisms (GCM) 10K type strain sequencing project: providing services to taxonomists for standard genome sequencing and annotation.</title>
        <authorList>
            <consortium name="The Broad Institute Genomics Platform"/>
            <consortium name="The Broad Institute Genome Sequencing Center for Infectious Disease"/>
            <person name="Wu L."/>
            <person name="Ma J."/>
        </authorList>
    </citation>
    <scope>NUCLEOTIDE SEQUENCE [LARGE SCALE GENOMIC DNA]</scope>
    <source>
        <strain evidence="6">KCTC 32998</strain>
    </source>
</reference>
<dbReference type="Gene3D" id="3.30.450.20">
    <property type="entry name" value="PAS domain"/>
    <property type="match status" value="1"/>
</dbReference>
<evidence type="ECO:0000313" key="6">
    <source>
        <dbReference type="Proteomes" id="UP000646745"/>
    </source>
</evidence>
<dbReference type="Pfam" id="PF00563">
    <property type="entry name" value="EAL"/>
    <property type="match status" value="1"/>
</dbReference>
<protein>
    <recommendedName>
        <fullName evidence="7">EAL domain-containing protein</fullName>
    </recommendedName>
</protein>
<dbReference type="SMART" id="SM00052">
    <property type="entry name" value="EAL"/>
    <property type="match status" value="1"/>
</dbReference>
<sequence length="901" mass="100102">MGQFSSHQAANQQSQRLQIESALRSSAGDLKQLASIVASSESLSKALEEKDREGVAQSLKYQWPTIQLEAGVDDLKIIGLNGRPVASYGDKTEGSSATPDTHWLAHVIANEQPGDFLRCQQVCRQYAAVPILSNGSNAGIVMVSRSLIEVMSYFMGSSGNDIALILNNRKKSFGDEEERWIPDWGAYSLAVTHKEKTLPIIKSAAKAASLESIMVKPVSIFRDGENFEVSLIPIGKSVPNLEAGYFASVENVSKQLSSIQTTTRTVFVVALAGWGFSEVLLLFVLWKPVQRIRALTEALPGLATGDYTRMRSALSGRRGEEPRDEIDVLVDSALSLATQLESLEEEVHQRGEKLESQVLELRKERDLIGNLMNAAQVLVVIHDDTGTVQLANRYAGKMVGQDEHTLEGAAFREVFYKLGNSTDSLTASFGQRESELMSQDGQLKTIVWHHTALTEWAGERQSTISVGLDITDRKIAEMRLSWLANRDPLTELYNRRYFEKALQQAVLPGARGAMLYMDLDRFKEVNELGGHQAGDQLLKLVSETLRREFGSQGVFARLGGDEFAVLLERSNAEAAVGLAKLMSEKLENISLDVDGQRHRTAASIGIALYPDHGPTPKELMASADFAMYKAKEHVSSRWHLLASSRDRDVLQERLYWEEKLRHALKYEGFELWHQPIAKVTDSAVSHYEILLRMRIDDDEGQSSIISPGAFIPIAEKSGLIVDVDRWVLTHSLKLINRLRDPSLKLAVNLSAQSLRDETLTRFLKDGLIEHRVSPSQLIVEVTETAAVTDFSTARCILQEVRDMGCSVALDDFGVGFSSFYYLDQLPADYIKIDGSFVQDLPDSRRSQVIVKAVVEIARGFGKKTVAEFVDRPEIVDMLRESGVDYMQGYWLGRPTSFDIGG</sequence>
<dbReference type="SUPFAM" id="SSF141868">
    <property type="entry name" value="EAL domain-like"/>
    <property type="match status" value="1"/>
</dbReference>
<gene>
    <name evidence="5" type="ORF">GCM10009038_15600</name>
</gene>
<evidence type="ECO:0008006" key="7">
    <source>
        <dbReference type="Google" id="ProtNLM"/>
    </source>
</evidence>
<feature type="domain" description="GGDEF" evidence="4">
    <location>
        <begin position="510"/>
        <end position="643"/>
    </location>
</feature>
<dbReference type="InterPro" id="IPR052155">
    <property type="entry name" value="Biofilm_reg_signaling"/>
</dbReference>
<evidence type="ECO:0000259" key="2">
    <source>
        <dbReference type="PROSITE" id="PS50113"/>
    </source>
</evidence>
<dbReference type="PANTHER" id="PTHR44757">
    <property type="entry name" value="DIGUANYLATE CYCLASE DGCP"/>
    <property type="match status" value="1"/>
</dbReference>
<dbReference type="Proteomes" id="UP000646745">
    <property type="component" value="Unassembled WGS sequence"/>
</dbReference>
<dbReference type="InterPro" id="IPR000160">
    <property type="entry name" value="GGDEF_dom"/>
</dbReference>
<organism evidence="5 6">
    <name type="scientific">Salinicola rhizosphaerae</name>
    <dbReference type="NCBI Taxonomy" id="1443141"/>
    <lineage>
        <taxon>Bacteria</taxon>
        <taxon>Pseudomonadati</taxon>
        <taxon>Pseudomonadota</taxon>
        <taxon>Gammaproteobacteria</taxon>
        <taxon>Oceanospirillales</taxon>
        <taxon>Halomonadaceae</taxon>
        <taxon>Salinicola</taxon>
    </lineage>
</organism>
<dbReference type="Gene3D" id="3.30.70.270">
    <property type="match status" value="1"/>
</dbReference>